<keyword evidence="3" id="KW-1185">Reference proteome</keyword>
<feature type="transmembrane region" description="Helical" evidence="1">
    <location>
        <begin position="43"/>
        <end position="66"/>
    </location>
</feature>
<reference evidence="2 3" key="1">
    <citation type="submission" date="2023-04" db="EMBL/GenBank/DDBJ databases">
        <authorList>
            <person name="Zhang K."/>
        </authorList>
    </citation>
    <scope>NUCLEOTIDE SEQUENCE [LARGE SCALE GENOMIC DNA]</scope>
</reference>
<keyword evidence="1" id="KW-0812">Transmembrane</keyword>
<proteinExistence type="predicted"/>
<dbReference type="Proteomes" id="UP001305490">
    <property type="component" value="Segment"/>
</dbReference>
<evidence type="ECO:0000256" key="1">
    <source>
        <dbReference type="SAM" id="Phobius"/>
    </source>
</evidence>
<keyword evidence="1" id="KW-1133">Transmembrane helix</keyword>
<keyword evidence="1" id="KW-0472">Membrane</keyword>
<evidence type="ECO:0000313" key="3">
    <source>
        <dbReference type="Proteomes" id="UP001305490"/>
    </source>
</evidence>
<organism evidence="2 3">
    <name type="scientific">Enterobacter phage SDFMU_EhYP</name>
    <dbReference type="NCBI Taxonomy" id="3076128"/>
    <lineage>
        <taxon>Viruses</taxon>
        <taxon>Duplodnaviria</taxon>
        <taxon>Heunggongvirae</taxon>
        <taxon>Uroviricota</taxon>
        <taxon>Caudoviricetes</taxon>
        <taxon>Autographivirales</taxon>
        <taxon>Autoscriptoviridae</taxon>
        <taxon>Slopekvirinae</taxon>
        <taxon>Koutsourovirus</taxon>
        <taxon>Koutsourovirus EhYP</taxon>
    </lineage>
</organism>
<evidence type="ECO:0000313" key="2">
    <source>
        <dbReference type="EMBL" id="WNO29950.1"/>
    </source>
</evidence>
<accession>A0AA96KRF3</accession>
<sequence>MLVTTLIVLYVVIGVVVTVLCMKLDSECCRYPGSRQVDEVEMLVYTMLWPVILLIEGVIAFFTGVAKLFKL</sequence>
<name>A0AA96KRF3_9CAUD</name>
<feature type="transmembrane region" description="Helical" evidence="1">
    <location>
        <begin position="6"/>
        <end position="22"/>
    </location>
</feature>
<dbReference type="EMBL" id="OQ884031">
    <property type="protein sequence ID" value="WNO29950.1"/>
    <property type="molecule type" value="Genomic_DNA"/>
</dbReference>
<protein>
    <submittedName>
        <fullName evidence="2">Uncharacterized protein</fullName>
    </submittedName>
</protein>